<evidence type="ECO:0000256" key="1">
    <source>
        <dbReference type="SAM" id="SignalP"/>
    </source>
</evidence>
<proteinExistence type="predicted"/>
<sequence>MHAILFFCVAVATTLAAANDPTGNNCQQACEAFVQLTTTCSDVGGGVEVGGSSGSDISPLSKQLQCLCSLDDYYSLTSCLGCLRSSGQGDAFADEIMRLQAHCRSAASSHEPPELHEL</sequence>
<feature type="chain" id="PRO_5046303087" evidence="1">
    <location>
        <begin position="17"/>
        <end position="118"/>
    </location>
</feature>
<protein>
    <submittedName>
        <fullName evidence="2">Uncharacterized protein</fullName>
    </submittedName>
</protein>
<dbReference type="Proteomes" id="UP001396898">
    <property type="component" value="Unassembled WGS sequence"/>
</dbReference>
<evidence type="ECO:0000313" key="3">
    <source>
        <dbReference type="Proteomes" id="UP001396898"/>
    </source>
</evidence>
<comment type="caution">
    <text evidence="2">The sequence shown here is derived from an EMBL/GenBank/DDBJ whole genome shotgun (WGS) entry which is preliminary data.</text>
</comment>
<keyword evidence="1" id="KW-0732">Signal</keyword>
<name>A0ABR1T2R2_9PEZI</name>
<gene>
    <name evidence="2" type="ORF">PG991_000520</name>
</gene>
<reference evidence="2 3" key="1">
    <citation type="submission" date="2023-01" db="EMBL/GenBank/DDBJ databases">
        <title>Analysis of 21 Apiospora genomes using comparative genomics revels a genus with tremendous synthesis potential of carbohydrate active enzymes and secondary metabolites.</title>
        <authorList>
            <person name="Sorensen T."/>
        </authorList>
    </citation>
    <scope>NUCLEOTIDE SEQUENCE [LARGE SCALE GENOMIC DNA]</scope>
    <source>
        <strain evidence="2 3">CBS 20057</strain>
    </source>
</reference>
<feature type="signal peptide" evidence="1">
    <location>
        <begin position="1"/>
        <end position="16"/>
    </location>
</feature>
<accession>A0ABR1T2R2</accession>
<dbReference type="EMBL" id="JAQQWI010000001">
    <property type="protein sequence ID" value="KAK8040732.1"/>
    <property type="molecule type" value="Genomic_DNA"/>
</dbReference>
<evidence type="ECO:0000313" key="2">
    <source>
        <dbReference type="EMBL" id="KAK8040732.1"/>
    </source>
</evidence>
<organism evidence="2 3">
    <name type="scientific">Apiospora marii</name>
    <dbReference type="NCBI Taxonomy" id="335849"/>
    <lineage>
        <taxon>Eukaryota</taxon>
        <taxon>Fungi</taxon>
        <taxon>Dikarya</taxon>
        <taxon>Ascomycota</taxon>
        <taxon>Pezizomycotina</taxon>
        <taxon>Sordariomycetes</taxon>
        <taxon>Xylariomycetidae</taxon>
        <taxon>Amphisphaeriales</taxon>
        <taxon>Apiosporaceae</taxon>
        <taxon>Apiospora</taxon>
    </lineage>
</organism>
<keyword evidence="3" id="KW-1185">Reference proteome</keyword>